<gene>
    <name evidence="2" type="ORF">AQJ11_34010</name>
</gene>
<keyword evidence="3" id="KW-1185">Reference proteome</keyword>
<protein>
    <submittedName>
        <fullName evidence="2">Uncharacterized protein</fullName>
    </submittedName>
</protein>
<organism evidence="2 3">
    <name type="scientific">Streptomyces corchorusii</name>
    <name type="common">Streptomyces chibaensis</name>
    <dbReference type="NCBI Taxonomy" id="1903"/>
    <lineage>
        <taxon>Bacteria</taxon>
        <taxon>Bacillati</taxon>
        <taxon>Actinomycetota</taxon>
        <taxon>Actinomycetes</taxon>
        <taxon>Kitasatosporales</taxon>
        <taxon>Streptomycetaceae</taxon>
        <taxon>Streptomyces</taxon>
    </lineage>
</organism>
<dbReference type="Proteomes" id="UP000053398">
    <property type="component" value="Unassembled WGS sequence"/>
</dbReference>
<evidence type="ECO:0000256" key="1">
    <source>
        <dbReference type="SAM" id="MobiDB-lite"/>
    </source>
</evidence>
<proteinExistence type="predicted"/>
<evidence type="ECO:0000313" key="3">
    <source>
        <dbReference type="Proteomes" id="UP000053398"/>
    </source>
</evidence>
<dbReference type="AlphaFoldDB" id="A0A101PVH1"/>
<accession>A0A101PVH1</accession>
<feature type="region of interest" description="Disordered" evidence="1">
    <location>
        <begin position="34"/>
        <end position="59"/>
    </location>
</feature>
<reference evidence="2 3" key="1">
    <citation type="submission" date="2015-10" db="EMBL/GenBank/DDBJ databases">
        <title>Draft genome sequence of Streptomyces corchorusii DSM 40340, type strain for the species Streptomyces corchorusii.</title>
        <authorList>
            <person name="Ruckert C."/>
            <person name="Winkler A."/>
            <person name="Kalinowski J."/>
            <person name="Kampfer P."/>
            <person name="Glaeser S."/>
        </authorList>
    </citation>
    <scope>NUCLEOTIDE SEQUENCE [LARGE SCALE GENOMIC DNA]</scope>
    <source>
        <strain evidence="2 3">DSM 40340</strain>
    </source>
</reference>
<sequence>MDSNGYGVVNATTSPGRTASLSVARLVTLDATTATGDREREAGTSLRTRFDGFSPTLEV</sequence>
<evidence type="ECO:0000313" key="2">
    <source>
        <dbReference type="EMBL" id="KUN18465.1"/>
    </source>
</evidence>
<dbReference type="EMBL" id="LMWP01000043">
    <property type="protein sequence ID" value="KUN18465.1"/>
    <property type="molecule type" value="Genomic_DNA"/>
</dbReference>
<comment type="caution">
    <text evidence="2">The sequence shown here is derived from an EMBL/GenBank/DDBJ whole genome shotgun (WGS) entry which is preliminary data.</text>
</comment>
<name>A0A101PVH1_STRCK</name>